<feature type="compositionally biased region" description="Basic and acidic residues" evidence="1">
    <location>
        <begin position="21"/>
        <end position="33"/>
    </location>
</feature>
<comment type="caution">
    <text evidence="2">The sequence shown here is derived from an EMBL/GenBank/DDBJ whole genome shotgun (WGS) entry which is preliminary data.</text>
</comment>
<sequence length="56" mass="6406">MNPWRPDTFIARLREKGLKEAADGNLSETERARNGWPSGFSRYPGNGPSLLRSCWR</sequence>
<proteinExistence type="predicted"/>
<protein>
    <submittedName>
        <fullName evidence="2">Uncharacterized protein</fullName>
    </submittedName>
</protein>
<accession>A0ABT4QAC5</accession>
<organism evidence="2 3">
    <name type="scientific">Paenibacillus gyeongsangnamensis</name>
    <dbReference type="NCBI Taxonomy" id="3388067"/>
    <lineage>
        <taxon>Bacteria</taxon>
        <taxon>Bacillati</taxon>
        <taxon>Bacillota</taxon>
        <taxon>Bacilli</taxon>
        <taxon>Bacillales</taxon>
        <taxon>Paenibacillaceae</taxon>
        <taxon>Paenibacillus</taxon>
    </lineage>
</organism>
<evidence type="ECO:0000313" key="2">
    <source>
        <dbReference type="EMBL" id="MCZ8513834.1"/>
    </source>
</evidence>
<keyword evidence="3" id="KW-1185">Reference proteome</keyword>
<gene>
    <name evidence="2" type="ORF">O9H85_15600</name>
</gene>
<evidence type="ECO:0000313" key="3">
    <source>
        <dbReference type="Proteomes" id="UP001527882"/>
    </source>
</evidence>
<evidence type="ECO:0000256" key="1">
    <source>
        <dbReference type="SAM" id="MobiDB-lite"/>
    </source>
</evidence>
<dbReference type="RefSeq" id="WP_269882357.1">
    <property type="nucleotide sequence ID" value="NZ_JAQAGZ010000009.1"/>
</dbReference>
<reference evidence="2 3" key="1">
    <citation type="submission" date="2022-12" db="EMBL/GenBank/DDBJ databases">
        <title>Draft genome sequence of Paenibacillus sp. dW9.</title>
        <authorList>
            <person name="Choi E.-W."/>
            <person name="Kim D.-U."/>
        </authorList>
    </citation>
    <scope>NUCLEOTIDE SEQUENCE [LARGE SCALE GENOMIC DNA]</scope>
    <source>
        <strain evidence="3">dW9</strain>
    </source>
</reference>
<dbReference type="Proteomes" id="UP001527882">
    <property type="component" value="Unassembled WGS sequence"/>
</dbReference>
<dbReference type="EMBL" id="JAQAGZ010000009">
    <property type="protein sequence ID" value="MCZ8513834.1"/>
    <property type="molecule type" value="Genomic_DNA"/>
</dbReference>
<feature type="region of interest" description="Disordered" evidence="1">
    <location>
        <begin position="21"/>
        <end position="56"/>
    </location>
</feature>
<name>A0ABT4QAC5_9BACL</name>